<dbReference type="Proteomes" id="UP000887116">
    <property type="component" value="Unassembled WGS sequence"/>
</dbReference>
<feature type="transmembrane region" description="Helical" evidence="1">
    <location>
        <begin position="12"/>
        <end position="34"/>
    </location>
</feature>
<sequence>MKNLQVCAFDGTFYLTLLGIVVLSVTSDMFNVYVPTPTDGVGGTKFLEQGKIGFGSDEAEKVIIVHGPCPQSANKNRDNEDITCPLVFTI</sequence>
<comment type="caution">
    <text evidence="2">The sequence shown here is derived from an EMBL/GenBank/DDBJ whole genome shotgun (WGS) entry which is preliminary data.</text>
</comment>
<accession>A0A8X6EXA1</accession>
<protein>
    <submittedName>
        <fullName evidence="2">Uncharacterized protein</fullName>
    </submittedName>
</protein>
<gene>
    <name evidence="2" type="ORF">TNCT_482981</name>
</gene>
<keyword evidence="3" id="KW-1185">Reference proteome</keyword>
<evidence type="ECO:0000256" key="1">
    <source>
        <dbReference type="SAM" id="Phobius"/>
    </source>
</evidence>
<reference evidence="2" key="1">
    <citation type="submission" date="2020-07" db="EMBL/GenBank/DDBJ databases">
        <title>Multicomponent nature underlies the extraordinary mechanical properties of spider dragline silk.</title>
        <authorList>
            <person name="Kono N."/>
            <person name="Nakamura H."/>
            <person name="Mori M."/>
            <person name="Yoshida Y."/>
            <person name="Ohtoshi R."/>
            <person name="Malay A.D."/>
            <person name="Moran D.A.P."/>
            <person name="Tomita M."/>
            <person name="Numata K."/>
            <person name="Arakawa K."/>
        </authorList>
    </citation>
    <scope>NUCLEOTIDE SEQUENCE</scope>
</reference>
<keyword evidence="1" id="KW-0472">Membrane</keyword>
<keyword evidence="1" id="KW-0812">Transmembrane</keyword>
<evidence type="ECO:0000313" key="2">
    <source>
        <dbReference type="EMBL" id="GFQ63837.1"/>
    </source>
</evidence>
<evidence type="ECO:0000313" key="3">
    <source>
        <dbReference type="Proteomes" id="UP000887116"/>
    </source>
</evidence>
<dbReference type="AlphaFoldDB" id="A0A8X6EXA1"/>
<name>A0A8X6EXA1_TRICU</name>
<dbReference type="EMBL" id="BMAO01000025">
    <property type="protein sequence ID" value="GFQ63837.1"/>
    <property type="molecule type" value="Genomic_DNA"/>
</dbReference>
<proteinExistence type="predicted"/>
<keyword evidence="1" id="KW-1133">Transmembrane helix</keyword>
<organism evidence="2 3">
    <name type="scientific">Trichonephila clavata</name>
    <name type="common">Joro spider</name>
    <name type="synonym">Nephila clavata</name>
    <dbReference type="NCBI Taxonomy" id="2740835"/>
    <lineage>
        <taxon>Eukaryota</taxon>
        <taxon>Metazoa</taxon>
        <taxon>Ecdysozoa</taxon>
        <taxon>Arthropoda</taxon>
        <taxon>Chelicerata</taxon>
        <taxon>Arachnida</taxon>
        <taxon>Araneae</taxon>
        <taxon>Araneomorphae</taxon>
        <taxon>Entelegynae</taxon>
        <taxon>Araneoidea</taxon>
        <taxon>Nephilidae</taxon>
        <taxon>Trichonephila</taxon>
    </lineage>
</organism>